<name>B8I9X7_METNO</name>
<protein>
    <submittedName>
        <fullName evidence="1">Biotin carboxylase</fullName>
    </submittedName>
</protein>
<dbReference type="HOGENOM" id="CLU_749799_0_0_5"/>
<dbReference type="eggNOG" id="ENOG502Z7TD">
    <property type="taxonomic scope" value="Bacteria"/>
</dbReference>
<organism evidence="1 2">
    <name type="scientific">Methylobacterium nodulans (strain LMG 21967 / CNCM I-2342 / ORS 2060)</name>
    <dbReference type="NCBI Taxonomy" id="460265"/>
    <lineage>
        <taxon>Bacteria</taxon>
        <taxon>Pseudomonadati</taxon>
        <taxon>Pseudomonadota</taxon>
        <taxon>Alphaproteobacteria</taxon>
        <taxon>Hyphomicrobiales</taxon>
        <taxon>Methylobacteriaceae</taxon>
        <taxon>Methylobacterium</taxon>
    </lineage>
</organism>
<gene>
    <name evidence="1" type="ordered locus">Mnod_2225</name>
</gene>
<dbReference type="EMBL" id="CP001349">
    <property type="protein sequence ID" value="ACL57205.1"/>
    <property type="molecule type" value="Genomic_DNA"/>
</dbReference>
<dbReference type="Pfam" id="PF11379">
    <property type="entry name" value="DUF3182"/>
    <property type="match status" value="1"/>
</dbReference>
<keyword evidence="2" id="KW-1185">Reference proteome</keyword>
<reference evidence="1 2" key="1">
    <citation type="submission" date="2009-01" db="EMBL/GenBank/DDBJ databases">
        <title>Complete sequence of chromosome of Methylobacterium nodulans ORS 2060.</title>
        <authorList>
            <consortium name="US DOE Joint Genome Institute"/>
            <person name="Lucas S."/>
            <person name="Copeland A."/>
            <person name="Lapidus A."/>
            <person name="Glavina del Rio T."/>
            <person name="Dalin E."/>
            <person name="Tice H."/>
            <person name="Bruce D."/>
            <person name="Goodwin L."/>
            <person name="Pitluck S."/>
            <person name="Sims D."/>
            <person name="Brettin T."/>
            <person name="Detter J.C."/>
            <person name="Han C."/>
            <person name="Larimer F."/>
            <person name="Land M."/>
            <person name="Hauser L."/>
            <person name="Kyrpides N."/>
            <person name="Ivanova N."/>
            <person name="Marx C.J."/>
            <person name="Richardson P."/>
        </authorList>
    </citation>
    <scope>NUCLEOTIDE SEQUENCE [LARGE SCALE GENOMIC DNA]</scope>
    <source>
        <strain evidence="2">LMG 21967 / CNCM I-2342 / ORS 2060</strain>
    </source>
</reference>
<sequence length="381" mass="40054">MPQPAQYQARRSAAGGVVAVYQDGSAELSSLHERVSRAEIAKRLAALMSFEFGGEYDPARRYGGPVYFVPNRTLVGLETASDLGIRGEQDLFGGVVPHAFVATKAITHPLVTPDANAPPGWKQAFGDAVHSVVLAGFTVFTQEDAVRATEQLLRRGGVRLKPVLATGGRGQVPLSDLAALEAALGAVDPGELSRSGLVLEENLTSTTTYSIGQVQACDLLVSYYGTQRLTPDNGGLEVYGGSDLVVVRGGFEALLALAMPEAARIAVQQARAYDAAASAQFPGLLASRRNYDVVQGLDAQGRWRSGVLEQSWRLGGASAAEIAALEAFHADPGLQVVRASCVERYGDAAAPPADAIILFRGVDDAVGAISKHAKVEPYDPG</sequence>
<evidence type="ECO:0000313" key="2">
    <source>
        <dbReference type="Proteomes" id="UP000008207"/>
    </source>
</evidence>
<proteinExistence type="predicted"/>
<dbReference type="Proteomes" id="UP000008207">
    <property type="component" value="Chromosome"/>
</dbReference>
<dbReference type="STRING" id="460265.Mnod_2225"/>
<evidence type="ECO:0000313" key="1">
    <source>
        <dbReference type="EMBL" id="ACL57205.1"/>
    </source>
</evidence>
<dbReference type="KEGG" id="mno:Mnod_2225"/>
<dbReference type="InterPro" id="IPR021519">
    <property type="entry name" value="DUF3182"/>
</dbReference>
<dbReference type="AlphaFoldDB" id="B8I9X7"/>
<accession>B8I9X7</accession>